<organism evidence="11 12">
    <name type="scientific">Liquorilactobacillus sucicola DSM 21376 = JCM 15457</name>
    <dbReference type="NCBI Taxonomy" id="1423806"/>
    <lineage>
        <taxon>Bacteria</taxon>
        <taxon>Bacillati</taxon>
        <taxon>Bacillota</taxon>
        <taxon>Bacilli</taxon>
        <taxon>Lactobacillales</taxon>
        <taxon>Lactobacillaceae</taxon>
        <taxon>Liquorilactobacillus</taxon>
    </lineage>
</organism>
<dbReference type="EC" id="3.1.26.11" evidence="2 10"/>
<evidence type="ECO:0000313" key="11">
    <source>
        <dbReference type="EMBL" id="KRN05194.1"/>
    </source>
</evidence>
<sequence>MGKTVRFSFTEIILIKKWTLLLIELWPIRLEYGMELEFLGTGAGSPAKTRNVTGIALKLLEEINEVWLFDVGEGTQHQILRTTIRPRKISRIFITHLHGDHIFGLPGFLSSRSFQGAQKSEPLTIYGPKGIQDFVLTSLRVSQTKLSYKINFVVLDEEKTIFENERFLVVAKHLDHRIECFGFRIEEKDYPGELLVDRLRAAHVPSGPLYGQLKAGKTVKLQDGRVIKGQDYLGTPKKGRTVTILGDTRQTANIALLAQNADVLVHESTFARNEDQLAYNYYHSTCIQAARVAKHANVKKLILTHISARYVGQKANLLEKDARKIFKNTKLANDFDVFKVPFSKE</sequence>
<comment type="cofactor">
    <cofactor evidence="10">
        <name>Zn(2+)</name>
        <dbReference type="ChEBI" id="CHEBI:29105"/>
    </cofactor>
    <text evidence="10">Binds 2 Zn(2+) ions.</text>
</comment>
<keyword evidence="3 10" id="KW-0819">tRNA processing</keyword>
<dbReference type="CDD" id="cd07717">
    <property type="entry name" value="RNaseZ_ZiPD-like_MBL-fold"/>
    <property type="match status" value="1"/>
</dbReference>
<evidence type="ECO:0000313" key="12">
    <source>
        <dbReference type="Proteomes" id="UP000050961"/>
    </source>
</evidence>
<proteinExistence type="inferred from homology"/>
<accession>A0A0R2DX57</accession>
<feature type="binding site" evidence="10">
    <location>
        <position position="176"/>
    </location>
    <ligand>
        <name>Zn(2+)</name>
        <dbReference type="ChEBI" id="CHEBI:29105"/>
        <label>1</label>
        <note>catalytic</note>
    </ligand>
</feature>
<name>A0A0R2DX57_9LACO</name>
<keyword evidence="7 10" id="KW-0378">Hydrolase</keyword>
<feature type="binding site" evidence="10">
    <location>
        <position position="101"/>
    </location>
    <ligand>
        <name>Zn(2+)</name>
        <dbReference type="ChEBI" id="CHEBI:29105"/>
        <label>2</label>
        <note>catalytic</note>
    </ligand>
</feature>
<keyword evidence="5 10" id="KW-0479">Metal-binding</keyword>
<evidence type="ECO:0000256" key="7">
    <source>
        <dbReference type="ARBA" id="ARBA00022801"/>
    </source>
</evidence>
<dbReference type="GO" id="GO:0042781">
    <property type="term" value="F:3'-tRNA processing endoribonuclease activity"/>
    <property type="evidence" value="ECO:0007669"/>
    <property type="project" value="UniProtKB-UniRule"/>
</dbReference>
<feature type="binding site" evidence="10">
    <location>
        <position position="247"/>
    </location>
    <ligand>
        <name>Zn(2+)</name>
        <dbReference type="ChEBI" id="CHEBI:29105"/>
        <label>2</label>
        <note>catalytic</note>
    </ligand>
</feature>
<dbReference type="NCBIfam" id="NF000801">
    <property type="entry name" value="PRK00055.1-3"/>
    <property type="match status" value="1"/>
</dbReference>
<feature type="binding site" evidence="10">
    <location>
        <position position="247"/>
    </location>
    <ligand>
        <name>Zn(2+)</name>
        <dbReference type="ChEBI" id="CHEBI:29105"/>
        <label>1</label>
        <note>catalytic</note>
    </ligand>
</feature>
<feature type="binding site" evidence="10">
    <location>
        <position position="96"/>
    </location>
    <ligand>
        <name>Zn(2+)</name>
        <dbReference type="ChEBI" id="CHEBI:29105"/>
        <label>1</label>
        <note>catalytic</note>
    </ligand>
</feature>
<evidence type="ECO:0000256" key="3">
    <source>
        <dbReference type="ARBA" id="ARBA00022694"/>
    </source>
</evidence>
<dbReference type="Proteomes" id="UP000050961">
    <property type="component" value="Unassembled WGS sequence"/>
</dbReference>
<feature type="binding site" evidence="10">
    <location>
        <position position="98"/>
    </location>
    <ligand>
        <name>Zn(2+)</name>
        <dbReference type="ChEBI" id="CHEBI:29105"/>
        <label>1</label>
        <note>catalytic</note>
    </ligand>
</feature>
<evidence type="ECO:0000256" key="4">
    <source>
        <dbReference type="ARBA" id="ARBA00022722"/>
    </source>
</evidence>
<evidence type="ECO:0000256" key="10">
    <source>
        <dbReference type="HAMAP-Rule" id="MF_01818"/>
    </source>
</evidence>
<dbReference type="InterPro" id="IPR013471">
    <property type="entry name" value="RNase_Z/BN"/>
</dbReference>
<evidence type="ECO:0000256" key="1">
    <source>
        <dbReference type="ARBA" id="ARBA00011738"/>
    </source>
</evidence>
<reference evidence="11 12" key="1">
    <citation type="journal article" date="2015" name="Genome Announc.">
        <title>Expanding the biotechnology potential of lactobacilli through comparative genomics of 213 strains and associated genera.</title>
        <authorList>
            <person name="Sun Z."/>
            <person name="Harris H.M."/>
            <person name="McCann A."/>
            <person name="Guo C."/>
            <person name="Argimon S."/>
            <person name="Zhang W."/>
            <person name="Yang X."/>
            <person name="Jeffery I.B."/>
            <person name="Cooney J.C."/>
            <person name="Kagawa T.F."/>
            <person name="Liu W."/>
            <person name="Song Y."/>
            <person name="Salvetti E."/>
            <person name="Wrobel A."/>
            <person name="Rasinkangas P."/>
            <person name="Parkhill J."/>
            <person name="Rea M.C."/>
            <person name="O'Sullivan O."/>
            <person name="Ritari J."/>
            <person name="Douillard F.P."/>
            <person name="Paul Ross R."/>
            <person name="Yang R."/>
            <person name="Briner A.E."/>
            <person name="Felis G.E."/>
            <person name="de Vos W.M."/>
            <person name="Barrangou R."/>
            <person name="Klaenhammer T.R."/>
            <person name="Caufield P.W."/>
            <person name="Cui Y."/>
            <person name="Zhang H."/>
            <person name="O'Toole P.W."/>
        </authorList>
    </citation>
    <scope>NUCLEOTIDE SEQUENCE [LARGE SCALE GENOMIC DNA]</scope>
    <source>
        <strain evidence="11 12">DSM 21376</strain>
    </source>
</reference>
<comment type="caution">
    <text evidence="11">The sequence shown here is derived from an EMBL/GenBank/DDBJ whole genome shotgun (WGS) entry which is preliminary data.</text>
</comment>
<dbReference type="Pfam" id="PF23023">
    <property type="entry name" value="Anti-Pycsar_Apyc1"/>
    <property type="match status" value="1"/>
</dbReference>
<evidence type="ECO:0000256" key="2">
    <source>
        <dbReference type="ARBA" id="ARBA00012477"/>
    </source>
</evidence>
<dbReference type="Gene3D" id="3.60.15.10">
    <property type="entry name" value="Ribonuclease Z/Hydroxyacylglutathione hydrolase-like"/>
    <property type="match status" value="1"/>
</dbReference>
<dbReference type="AlphaFoldDB" id="A0A0R2DX57"/>
<dbReference type="PANTHER" id="PTHR46018">
    <property type="entry name" value="ZINC PHOSPHODIESTERASE ELAC PROTEIN 1"/>
    <property type="match status" value="1"/>
</dbReference>
<dbReference type="SUPFAM" id="SSF56281">
    <property type="entry name" value="Metallo-hydrolase/oxidoreductase"/>
    <property type="match status" value="1"/>
</dbReference>
<dbReference type="FunFam" id="3.60.15.10:FF:000002">
    <property type="entry name" value="Ribonuclease Z"/>
    <property type="match status" value="1"/>
</dbReference>
<dbReference type="HAMAP" id="MF_01818">
    <property type="entry name" value="RNase_Z_BN"/>
    <property type="match status" value="1"/>
</dbReference>
<feature type="binding site" evidence="10">
    <location>
        <position position="100"/>
    </location>
    <ligand>
        <name>Zn(2+)</name>
        <dbReference type="ChEBI" id="CHEBI:29105"/>
        <label>2</label>
        <note>catalytic</note>
    </ligand>
</feature>
<keyword evidence="6 10" id="KW-0255">Endonuclease</keyword>
<keyword evidence="8 10" id="KW-0862">Zinc</keyword>
<dbReference type="PATRIC" id="fig|1423806.3.peg.1769"/>
<evidence type="ECO:0000256" key="6">
    <source>
        <dbReference type="ARBA" id="ARBA00022759"/>
    </source>
</evidence>
<keyword evidence="4 10" id="KW-0540">Nuclease</keyword>
<dbReference type="PANTHER" id="PTHR46018:SF2">
    <property type="entry name" value="ZINC PHOSPHODIESTERASE ELAC PROTEIN 1"/>
    <property type="match status" value="1"/>
</dbReference>
<dbReference type="EMBL" id="AYZF01000017">
    <property type="protein sequence ID" value="KRN05194.1"/>
    <property type="molecule type" value="Genomic_DNA"/>
</dbReference>
<dbReference type="InterPro" id="IPR036866">
    <property type="entry name" value="RibonucZ/Hydroxyglut_hydro"/>
</dbReference>
<comment type="similarity">
    <text evidence="10">Belongs to the RNase Z family.</text>
</comment>
<keyword evidence="12" id="KW-1185">Reference proteome</keyword>
<evidence type="ECO:0000256" key="8">
    <source>
        <dbReference type="ARBA" id="ARBA00022833"/>
    </source>
</evidence>
<gene>
    <name evidence="10" type="primary">rnz</name>
    <name evidence="11" type="ORF">FD15_GL001739</name>
</gene>
<comment type="subunit">
    <text evidence="1 10">Homodimer.</text>
</comment>
<dbReference type="GO" id="GO:0008270">
    <property type="term" value="F:zinc ion binding"/>
    <property type="evidence" value="ECO:0007669"/>
    <property type="project" value="UniProtKB-UniRule"/>
</dbReference>
<protein>
    <recommendedName>
        <fullName evidence="2 10">Ribonuclease Z</fullName>
        <shortName evidence="10">RNase Z</shortName>
        <ecNumber evidence="2 10">3.1.26.11</ecNumber>
    </recommendedName>
    <alternativeName>
        <fullName evidence="10">tRNA 3 endonuclease</fullName>
    </alternativeName>
    <alternativeName>
        <fullName evidence="10">tRNase Z</fullName>
    </alternativeName>
</protein>
<dbReference type="eggNOG" id="COG1234">
    <property type="taxonomic scope" value="Bacteria"/>
</dbReference>
<comment type="catalytic activity">
    <reaction evidence="10">
        <text>Endonucleolytic cleavage of RNA, removing extra 3' nucleotides from tRNA precursor, generating 3' termini of tRNAs. A 3'-hydroxy group is left at the tRNA terminus and a 5'-phosphoryl group is left at the trailer molecule.</text>
        <dbReference type="EC" id="3.1.26.11"/>
    </reaction>
</comment>
<evidence type="ECO:0000256" key="9">
    <source>
        <dbReference type="ARBA" id="ARBA00057812"/>
    </source>
</evidence>
<dbReference type="NCBIfam" id="TIGR02651">
    <property type="entry name" value="RNase_Z"/>
    <property type="match status" value="1"/>
</dbReference>
<evidence type="ECO:0000256" key="5">
    <source>
        <dbReference type="ARBA" id="ARBA00022723"/>
    </source>
</evidence>
<dbReference type="STRING" id="1423806.FD15_GL001739"/>
<comment type="function">
    <text evidence="9 10">Zinc phosphodiesterase, which displays some tRNA 3'-processing endonuclease activity. Probably involved in tRNA maturation, by removing a 3'-trailer from precursor tRNA.</text>
</comment>
<feature type="binding site" evidence="10">
    <location>
        <position position="305"/>
    </location>
    <ligand>
        <name>Zn(2+)</name>
        <dbReference type="ChEBI" id="CHEBI:29105"/>
        <label>2</label>
        <note>catalytic</note>
    </ligand>
</feature>
<dbReference type="GO" id="GO:0042802">
    <property type="term" value="F:identical protein binding"/>
    <property type="evidence" value="ECO:0007669"/>
    <property type="project" value="UniProtKB-ARBA"/>
</dbReference>
<feature type="active site" description="Proton acceptor" evidence="10">
    <location>
        <position position="100"/>
    </location>
</feature>